<dbReference type="Proteomes" id="UP001291623">
    <property type="component" value="Unassembled WGS sequence"/>
</dbReference>
<dbReference type="AlphaFoldDB" id="A0AAE1URQ9"/>
<gene>
    <name evidence="2" type="ORF">RND71_039113</name>
</gene>
<accession>A0AAE1URQ9</accession>
<organism evidence="2 3">
    <name type="scientific">Anisodus tanguticus</name>
    <dbReference type="NCBI Taxonomy" id="243964"/>
    <lineage>
        <taxon>Eukaryota</taxon>
        <taxon>Viridiplantae</taxon>
        <taxon>Streptophyta</taxon>
        <taxon>Embryophyta</taxon>
        <taxon>Tracheophyta</taxon>
        <taxon>Spermatophyta</taxon>
        <taxon>Magnoliopsida</taxon>
        <taxon>eudicotyledons</taxon>
        <taxon>Gunneridae</taxon>
        <taxon>Pentapetalae</taxon>
        <taxon>asterids</taxon>
        <taxon>lamiids</taxon>
        <taxon>Solanales</taxon>
        <taxon>Solanaceae</taxon>
        <taxon>Solanoideae</taxon>
        <taxon>Hyoscyameae</taxon>
        <taxon>Anisodus</taxon>
    </lineage>
</organism>
<evidence type="ECO:0000313" key="3">
    <source>
        <dbReference type="Proteomes" id="UP001291623"/>
    </source>
</evidence>
<dbReference type="EMBL" id="JAVYJV010000022">
    <property type="protein sequence ID" value="KAK4340612.1"/>
    <property type="molecule type" value="Genomic_DNA"/>
</dbReference>
<proteinExistence type="predicted"/>
<name>A0AAE1URQ9_9SOLA</name>
<evidence type="ECO:0000256" key="1">
    <source>
        <dbReference type="SAM" id="MobiDB-lite"/>
    </source>
</evidence>
<keyword evidence="3" id="KW-1185">Reference proteome</keyword>
<comment type="caution">
    <text evidence="2">The sequence shown here is derived from an EMBL/GenBank/DDBJ whole genome shotgun (WGS) entry which is preliminary data.</text>
</comment>
<protein>
    <submittedName>
        <fullName evidence="2">Uncharacterized protein</fullName>
    </submittedName>
</protein>
<sequence>MWHEISRQKICPVTQPYNIITVTSKFATEGLNDPCLLLPLPARVPPRTRLTYDLNDMMVFSGLRLTTLLVLPKRPGGNSTGPSTLLPGKSRDVLR</sequence>
<feature type="region of interest" description="Disordered" evidence="1">
    <location>
        <begin position="72"/>
        <end position="95"/>
    </location>
</feature>
<evidence type="ECO:0000313" key="2">
    <source>
        <dbReference type="EMBL" id="KAK4340612.1"/>
    </source>
</evidence>
<reference evidence="2" key="1">
    <citation type="submission" date="2023-12" db="EMBL/GenBank/DDBJ databases">
        <title>Genome assembly of Anisodus tanguticus.</title>
        <authorList>
            <person name="Wang Y.-J."/>
        </authorList>
    </citation>
    <scope>NUCLEOTIDE SEQUENCE</scope>
    <source>
        <strain evidence="2">KB-2021</strain>
        <tissue evidence="2">Leaf</tissue>
    </source>
</reference>